<comment type="similarity">
    <text evidence="2">Belongs to the TMEM175 family.</text>
</comment>
<dbReference type="EMBL" id="CP002042">
    <property type="protein sequence ID" value="ADH64571.1"/>
    <property type="molecule type" value="Genomic_DNA"/>
</dbReference>
<evidence type="ECO:0000256" key="11">
    <source>
        <dbReference type="ARBA" id="ARBA00023303"/>
    </source>
</evidence>
<evidence type="ECO:0000256" key="2">
    <source>
        <dbReference type="ARBA" id="ARBA00006920"/>
    </source>
</evidence>
<keyword evidence="7" id="KW-0630">Potassium</keyword>
<dbReference type="KEGG" id="msv:Mesil_2725"/>
<keyword evidence="10 13" id="KW-0472">Membrane</keyword>
<feature type="transmembrane region" description="Helical" evidence="13">
    <location>
        <begin position="117"/>
        <end position="141"/>
    </location>
</feature>
<evidence type="ECO:0000256" key="8">
    <source>
        <dbReference type="ARBA" id="ARBA00022989"/>
    </source>
</evidence>
<keyword evidence="15" id="KW-1185">Reference proteome</keyword>
<evidence type="ECO:0000256" key="5">
    <source>
        <dbReference type="ARBA" id="ARBA00022692"/>
    </source>
</evidence>
<organism evidence="14 15">
    <name type="scientific">Allomeiothermus silvanus (strain ATCC 700542 / DSM 9946 / NBRC 106475 / NCIMB 13440 / VI-R2)</name>
    <name type="common">Thermus silvanus</name>
    <dbReference type="NCBI Taxonomy" id="526227"/>
    <lineage>
        <taxon>Bacteria</taxon>
        <taxon>Thermotogati</taxon>
        <taxon>Deinococcota</taxon>
        <taxon>Deinococci</taxon>
        <taxon>Thermales</taxon>
        <taxon>Thermaceae</taxon>
        <taxon>Allomeiothermus</taxon>
    </lineage>
</organism>
<evidence type="ECO:0000256" key="7">
    <source>
        <dbReference type="ARBA" id="ARBA00022958"/>
    </source>
</evidence>
<reference evidence="14 15" key="1">
    <citation type="journal article" date="2010" name="Stand. Genomic Sci.">
        <title>Complete genome sequence of Meiothermus silvanus type strain (VI-R2).</title>
        <authorList>
            <person name="Sikorski J."/>
            <person name="Tindall B.J."/>
            <person name="Lowry S."/>
            <person name="Lucas S."/>
            <person name="Nolan M."/>
            <person name="Copeland A."/>
            <person name="Glavina Del Rio T."/>
            <person name="Tice H."/>
            <person name="Cheng J.F."/>
            <person name="Han C."/>
            <person name="Pitluck S."/>
            <person name="Liolios K."/>
            <person name="Ivanova N."/>
            <person name="Mavromatis K."/>
            <person name="Mikhailova N."/>
            <person name="Pati A."/>
            <person name="Goodwin L."/>
            <person name="Chen A."/>
            <person name="Palaniappan K."/>
            <person name="Land M."/>
            <person name="Hauser L."/>
            <person name="Chang Y.J."/>
            <person name="Jeffries C.D."/>
            <person name="Rohde M."/>
            <person name="Goker M."/>
            <person name="Woyke T."/>
            <person name="Bristow J."/>
            <person name="Eisen J.A."/>
            <person name="Markowitz V."/>
            <person name="Hugenholtz P."/>
            <person name="Kyrpides N.C."/>
            <person name="Klenk H.P."/>
            <person name="Lapidus A."/>
        </authorList>
    </citation>
    <scope>NUCLEOTIDE SEQUENCE [LARGE SCALE GENOMIC DNA]</scope>
    <source>
        <strain evidence="15">ATCC 700542 / DSM 9946 / VI-R2</strain>
    </source>
</reference>
<comment type="catalytic activity">
    <reaction evidence="12">
        <text>K(+)(in) = K(+)(out)</text>
        <dbReference type="Rhea" id="RHEA:29463"/>
        <dbReference type="ChEBI" id="CHEBI:29103"/>
    </reaction>
</comment>
<accession>D7BC74</accession>
<keyword evidence="11" id="KW-0407">Ion channel</keyword>
<evidence type="ECO:0008006" key="16">
    <source>
        <dbReference type="Google" id="ProtNLM"/>
    </source>
</evidence>
<name>D7BC74_ALLS1</name>
<keyword evidence="5 13" id="KW-0812">Transmembrane</keyword>
<dbReference type="HOGENOM" id="CLU_090238_0_0_0"/>
<dbReference type="OrthoDB" id="7626281at2"/>
<evidence type="ECO:0000313" key="14">
    <source>
        <dbReference type="EMBL" id="ADH64571.1"/>
    </source>
</evidence>
<evidence type="ECO:0000256" key="1">
    <source>
        <dbReference type="ARBA" id="ARBA00004141"/>
    </source>
</evidence>
<evidence type="ECO:0000256" key="3">
    <source>
        <dbReference type="ARBA" id="ARBA00022448"/>
    </source>
</evidence>
<feature type="transmembrane region" description="Helical" evidence="13">
    <location>
        <begin position="162"/>
        <end position="195"/>
    </location>
</feature>
<dbReference type="Pfam" id="PF06736">
    <property type="entry name" value="TMEM175"/>
    <property type="match status" value="1"/>
</dbReference>
<dbReference type="GO" id="GO:0015252">
    <property type="term" value="F:proton channel activity"/>
    <property type="evidence" value="ECO:0007669"/>
    <property type="project" value="InterPro"/>
</dbReference>
<evidence type="ECO:0000256" key="4">
    <source>
        <dbReference type="ARBA" id="ARBA00022538"/>
    </source>
</evidence>
<keyword evidence="9" id="KW-0406">Ion transport</keyword>
<comment type="subcellular location">
    <subcellularLocation>
        <location evidence="1">Membrane</location>
        <topology evidence="1">Multi-pass membrane protein</topology>
    </subcellularLocation>
</comment>
<feature type="transmembrane region" description="Helical" evidence="13">
    <location>
        <begin position="84"/>
        <end position="105"/>
    </location>
</feature>
<dbReference type="RefSeq" id="WP_013159107.1">
    <property type="nucleotide sequence ID" value="NC_014212.1"/>
</dbReference>
<dbReference type="PANTHER" id="PTHR31462:SF5">
    <property type="entry name" value="ENDOSOMAL_LYSOSOMAL PROTON CHANNEL TMEM175"/>
    <property type="match status" value="1"/>
</dbReference>
<dbReference type="AlphaFoldDB" id="D7BC74"/>
<keyword evidence="4" id="KW-0633">Potassium transport</keyword>
<dbReference type="Proteomes" id="UP000001916">
    <property type="component" value="Chromosome"/>
</dbReference>
<protein>
    <recommendedName>
        <fullName evidence="16">DUF1211 domain-containing protein</fullName>
    </recommendedName>
</protein>
<gene>
    <name evidence="14" type="ordered locus">Mesil_2725</name>
</gene>
<dbReference type="InterPro" id="IPR010617">
    <property type="entry name" value="TMEM175-like"/>
</dbReference>
<dbReference type="PANTHER" id="PTHR31462">
    <property type="entry name" value="ENDOSOMAL/LYSOSOMAL POTASSIUM CHANNEL TMEM175"/>
    <property type="match status" value="1"/>
</dbReference>
<keyword evidence="3" id="KW-0813">Transport</keyword>
<feature type="transmembrane region" description="Helical" evidence="13">
    <location>
        <begin position="55"/>
        <end position="72"/>
    </location>
</feature>
<dbReference type="GO" id="GO:0005267">
    <property type="term" value="F:potassium channel activity"/>
    <property type="evidence" value="ECO:0007669"/>
    <property type="project" value="UniProtKB-KW"/>
</dbReference>
<keyword evidence="8 13" id="KW-1133">Transmembrane helix</keyword>
<dbReference type="eggNOG" id="COG3548">
    <property type="taxonomic scope" value="Bacteria"/>
</dbReference>
<evidence type="ECO:0000313" key="15">
    <source>
        <dbReference type="Proteomes" id="UP000001916"/>
    </source>
</evidence>
<evidence type="ECO:0000256" key="6">
    <source>
        <dbReference type="ARBA" id="ARBA00022826"/>
    </source>
</evidence>
<sequence length="200" mass="22390">MSLPDPDQKETGRIEAFSDGVFAIAITLLVLEIKVPHEVEAGRLARALLEQWPSYLAFLTRFSFIGIMWINHHRIFRLIHRSDHGLLLVNGLLLLGVTFVPFPTALVADYLRHPDEYVAVMVFNGTYLVISIFFNLLWGYAYRRGLFASSTDSRAPRGINRAYLIGPLLYLVAIGLALVNATASLVLNLALAIFYGLSRD</sequence>
<evidence type="ECO:0000256" key="12">
    <source>
        <dbReference type="ARBA" id="ARBA00034430"/>
    </source>
</evidence>
<evidence type="ECO:0000256" key="13">
    <source>
        <dbReference type="SAM" id="Phobius"/>
    </source>
</evidence>
<evidence type="ECO:0000256" key="10">
    <source>
        <dbReference type="ARBA" id="ARBA00023136"/>
    </source>
</evidence>
<dbReference type="GO" id="GO:0016020">
    <property type="term" value="C:membrane"/>
    <property type="evidence" value="ECO:0007669"/>
    <property type="project" value="UniProtKB-SubCell"/>
</dbReference>
<evidence type="ECO:0000256" key="9">
    <source>
        <dbReference type="ARBA" id="ARBA00023065"/>
    </source>
</evidence>
<proteinExistence type="inferred from homology"/>
<keyword evidence="6" id="KW-0631">Potassium channel</keyword>
<dbReference type="STRING" id="526227.Mesil_2725"/>